<comment type="caution">
    <text evidence="2">The sequence shown here is derived from an EMBL/GenBank/DDBJ whole genome shotgun (WGS) entry which is preliminary data.</text>
</comment>
<evidence type="ECO:0000313" key="3">
    <source>
        <dbReference type="Proteomes" id="UP000779900"/>
    </source>
</evidence>
<protein>
    <submittedName>
        <fullName evidence="2">Uncharacterized protein</fullName>
    </submittedName>
</protein>
<dbReference type="EMBL" id="VGIR01000190">
    <property type="protein sequence ID" value="MBM3332965.1"/>
    <property type="molecule type" value="Genomic_DNA"/>
</dbReference>
<accession>A0A937XKW1</accession>
<name>A0A937XKW1_UNCW3</name>
<reference evidence="2" key="1">
    <citation type="submission" date="2019-03" db="EMBL/GenBank/DDBJ databases">
        <title>Lake Tanganyika Metagenome-Assembled Genomes (MAGs).</title>
        <authorList>
            <person name="Tran P."/>
        </authorList>
    </citation>
    <scope>NUCLEOTIDE SEQUENCE</scope>
    <source>
        <strain evidence="2">K_DeepCast_150m_m2_040</strain>
    </source>
</reference>
<dbReference type="AlphaFoldDB" id="A0A937XKW1"/>
<dbReference type="Proteomes" id="UP000779900">
    <property type="component" value="Unassembled WGS sequence"/>
</dbReference>
<feature type="region of interest" description="Disordered" evidence="1">
    <location>
        <begin position="20"/>
        <end position="60"/>
    </location>
</feature>
<organism evidence="2 3">
    <name type="scientific">candidate division WOR-3 bacterium</name>
    <dbReference type="NCBI Taxonomy" id="2052148"/>
    <lineage>
        <taxon>Bacteria</taxon>
        <taxon>Bacteria division WOR-3</taxon>
    </lineage>
</organism>
<evidence type="ECO:0000313" key="2">
    <source>
        <dbReference type="EMBL" id="MBM3332965.1"/>
    </source>
</evidence>
<gene>
    <name evidence="2" type="ORF">FJY68_14155</name>
</gene>
<feature type="non-terminal residue" evidence="2">
    <location>
        <position position="141"/>
    </location>
</feature>
<evidence type="ECO:0000256" key="1">
    <source>
        <dbReference type="SAM" id="MobiDB-lite"/>
    </source>
</evidence>
<proteinExistence type="predicted"/>
<sequence>MVLLGAGCATAPVVRVRRGMEQDTPVERSAPAKPEWVALTPTAPGHKSFVGEGQDESQDKAKDAAIADMLKRYAEYLGVDFSVLVQMHQQEIQQLREDITHTERRVVTDAEAVSRIVTRGTEVRAQYWEKYDRSDGYHYRY</sequence>